<comment type="caution">
    <text evidence="1">The sequence shown here is derived from an EMBL/GenBank/DDBJ whole genome shotgun (WGS) entry which is preliminary data.</text>
</comment>
<sequence>GSPNCWLDQNDNKTVIVKVLPSTFNEPNSLYYVVIENNFVKRSNSEEALLGIDKNLWTLFTGNKKYVYSSKITGIIRLTPDGSNYYLSLNSSDQQKFHQQMADDLSYIIP</sequence>
<evidence type="ECO:0000313" key="1">
    <source>
        <dbReference type="EMBL" id="CAG8724975.1"/>
    </source>
</evidence>
<accession>A0ACA9PVB7</accession>
<name>A0ACA9PVB7_9GLOM</name>
<protein>
    <submittedName>
        <fullName evidence="1">423_t:CDS:1</fullName>
    </submittedName>
</protein>
<reference evidence="1" key="1">
    <citation type="submission" date="2021-06" db="EMBL/GenBank/DDBJ databases">
        <authorList>
            <person name="Kallberg Y."/>
            <person name="Tangrot J."/>
            <person name="Rosling A."/>
        </authorList>
    </citation>
    <scope>NUCLEOTIDE SEQUENCE</scope>
    <source>
        <strain evidence="1">AU212A</strain>
    </source>
</reference>
<proteinExistence type="predicted"/>
<evidence type="ECO:0000313" key="2">
    <source>
        <dbReference type="Proteomes" id="UP000789860"/>
    </source>
</evidence>
<gene>
    <name evidence="1" type="ORF">SCALOS_LOCUS11387</name>
</gene>
<keyword evidence="2" id="KW-1185">Reference proteome</keyword>
<dbReference type="EMBL" id="CAJVPM010049390">
    <property type="protein sequence ID" value="CAG8724975.1"/>
    <property type="molecule type" value="Genomic_DNA"/>
</dbReference>
<feature type="non-terminal residue" evidence="1">
    <location>
        <position position="110"/>
    </location>
</feature>
<dbReference type="Proteomes" id="UP000789860">
    <property type="component" value="Unassembled WGS sequence"/>
</dbReference>
<feature type="non-terminal residue" evidence="1">
    <location>
        <position position="1"/>
    </location>
</feature>
<organism evidence="1 2">
    <name type="scientific">Scutellospora calospora</name>
    <dbReference type="NCBI Taxonomy" id="85575"/>
    <lineage>
        <taxon>Eukaryota</taxon>
        <taxon>Fungi</taxon>
        <taxon>Fungi incertae sedis</taxon>
        <taxon>Mucoromycota</taxon>
        <taxon>Glomeromycotina</taxon>
        <taxon>Glomeromycetes</taxon>
        <taxon>Diversisporales</taxon>
        <taxon>Gigasporaceae</taxon>
        <taxon>Scutellospora</taxon>
    </lineage>
</organism>